<feature type="domain" description="F-box/LRR-repeat protein 15-like leucin rich repeat" evidence="1">
    <location>
        <begin position="225"/>
        <end position="361"/>
    </location>
</feature>
<dbReference type="Proteomes" id="UP000012960">
    <property type="component" value="Unplaced"/>
</dbReference>
<sequence length="478" mass="52744">MYHAHYHNRLRSWPNTWFAAAAVDKPLKHVVFKMQLSDQTPTIEDPAPRQRHGGDGGGGADLTALFSDKLLLRILAAVPDPLRLPASLVCKRWLRLVGRLRHSLTLLDWSFLDRGRLFLRFPDLAELDLVPGSFASPSSVAARGRVLLSWGPFSVTVDTNADSPVGECCFLDPDVIDRGLETVARSCPGLRKLSLVASDSEAGLMAIAGGCDTMQELELHRCSDLALRPIFAFKNLQILRLVGSVDGLYCGPRVTDIGLTILAHGCKRLVKLELSGCEGSYDGISAIGRCCMMLEELTISDHRMGDGWLAALSFCGNLKTLRMQSCRRIDADPGPSEHLGTCPAIETLQMQRCQLRDKRSLQALFMVCEAVRDVVFENCWGLDNNMFALVSICRRVKFLSLEGCSLVTTEGFESVVLSWMDLQRLTVISCNNIKDGEVCPALSSLFSVLKELKWRPDSKSVLAGTGMAKKGARFFRRL</sequence>
<dbReference type="OrthoDB" id="550575at2759"/>
<dbReference type="Pfam" id="PF25372">
    <property type="entry name" value="DUF7885"/>
    <property type="match status" value="1"/>
</dbReference>
<dbReference type="InterPro" id="IPR006553">
    <property type="entry name" value="Leu-rich_rpt_Cys-con_subtyp"/>
</dbReference>
<name>A0A804IRT7_MUSAM</name>
<dbReference type="InterPro" id="IPR057207">
    <property type="entry name" value="FBXL15_LRR"/>
</dbReference>
<dbReference type="PANTHER" id="PTHR13318">
    <property type="entry name" value="PARTNER OF PAIRED, ISOFORM B-RELATED"/>
    <property type="match status" value="1"/>
</dbReference>
<accession>A0A804IRT7</accession>
<evidence type="ECO:0000313" key="4">
    <source>
        <dbReference type="Proteomes" id="UP000012960"/>
    </source>
</evidence>
<organism evidence="3 4">
    <name type="scientific">Musa acuminata subsp. malaccensis</name>
    <name type="common">Wild banana</name>
    <name type="synonym">Musa malaccensis</name>
    <dbReference type="NCBI Taxonomy" id="214687"/>
    <lineage>
        <taxon>Eukaryota</taxon>
        <taxon>Viridiplantae</taxon>
        <taxon>Streptophyta</taxon>
        <taxon>Embryophyta</taxon>
        <taxon>Tracheophyta</taxon>
        <taxon>Spermatophyta</taxon>
        <taxon>Magnoliopsida</taxon>
        <taxon>Liliopsida</taxon>
        <taxon>Zingiberales</taxon>
        <taxon>Musaceae</taxon>
        <taxon>Musa</taxon>
    </lineage>
</organism>
<reference evidence="2" key="1">
    <citation type="submission" date="2021-03" db="EMBL/GenBank/DDBJ databases">
        <authorList>
            <consortium name="Genoscope - CEA"/>
            <person name="William W."/>
        </authorList>
    </citation>
    <scope>NUCLEOTIDE SEQUENCE</scope>
    <source>
        <strain evidence="2">Doubled-haploid Pahang</strain>
    </source>
</reference>
<evidence type="ECO:0000259" key="1">
    <source>
        <dbReference type="Pfam" id="PF25372"/>
    </source>
</evidence>
<dbReference type="InterPro" id="IPR032675">
    <property type="entry name" value="LRR_dom_sf"/>
</dbReference>
<dbReference type="FunFam" id="3.80.10.10:FF:002340">
    <property type="entry name" value="Uncharacterized protein"/>
    <property type="match status" value="1"/>
</dbReference>
<evidence type="ECO:0000313" key="2">
    <source>
        <dbReference type="EMBL" id="CAG1842827.1"/>
    </source>
</evidence>
<dbReference type="AlphaFoldDB" id="A0A804IRT7"/>
<dbReference type="PANTHER" id="PTHR13318:SF74">
    <property type="entry name" value="OS02G0658500 PROTEIN"/>
    <property type="match status" value="1"/>
</dbReference>
<dbReference type="Gene3D" id="3.80.10.10">
    <property type="entry name" value="Ribonuclease Inhibitor"/>
    <property type="match status" value="2"/>
</dbReference>
<dbReference type="OMA" id="YQCTDES"/>
<dbReference type="GO" id="GO:0019005">
    <property type="term" value="C:SCF ubiquitin ligase complex"/>
    <property type="evidence" value="ECO:0000318"/>
    <property type="project" value="GO_Central"/>
</dbReference>
<dbReference type="EMBL" id="HG996469">
    <property type="protein sequence ID" value="CAG1842827.1"/>
    <property type="molecule type" value="Genomic_DNA"/>
</dbReference>
<dbReference type="EnsemblPlants" id="Ma04_t20220.1">
    <property type="protein sequence ID" value="Ma04_p20220.1"/>
    <property type="gene ID" value="Ma04_g20220"/>
</dbReference>
<dbReference type="SUPFAM" id="SSF52047">
    <property type="entry name" value="RNI-like"/>
    <property type="match status" value="2"/>
</dbReference>
<proteinExistence type="predicted"/>
<dbReference type="GO" id="GO:0031146">
    <property type="term" value="P:SCF-dependent proteasomal ubiquitin-dependent protein catabolic process"/>
    <property type="evidence" value="ECO:0000318"/>
    <property type="project" value="GO_Central"/>
</dbReference>
<dbReference type="FunCoup" id="A0A804IRT7">
    <property type="interactions" value="1778"/>
</dbReference>
<protein>
    <submittedName>
        <fullName evidence="2">(wild Malaysian banana) hypothetical protein</fullName>
    </submittedName>
</protein>
<gene>
    <name evidence="2" type="ORF">GSMUA_126220.1</name>
</gene>
<dbReference type="Gramene" id="Ma04_t20220.1">
    <property type="protein sequence ID" value="Ma04_p20220.1"/>
    <property type="gene ID" value="Ma04_g20220"/>
</dbReference>
<dbReference type="SMART" id="SM00367">
    <property type="entry name" value="LRR_CC"/>
    <property type="match status" value="5"/>
</dbReference>
<evidence type="ECO:0000313" key="3">
    <source>
        <dbReference type="EnsemblPlants" id="Ma04_p20220.1"/>
    </source>
</evidence>
<keyword evidence="4" id="KW-1185">Reference proteome</keyword>
<reference evidence="3" key="2">
    <citation type="submission" date="2021-05" db="UniProtKB">
        <authorList>
            <consortium name="EnsemblPlants"/>
        </authorList>
    </citation>
    <scope>IDENTIFICATION</scope>
    <source>
        <strain evidence="3">subsp. malaccensis</strain>
    </source>
</reference>